<organism evidence="2 3">
    <name type="scientific">Sphingomonas pokkalii</name>
    <dbReference type="NCBI Taxonomy" id="2175090"/>
    <lineage>
        <taxon>Bacteria</taxon>
        <taxon>Pseudomonadati</taxon>
        <taxon>Pseudomonadota</taxon>
        <taxon>Alphaproteobacteria</taxon>
        <taxon>Sphingomonadales</taxon>
        <taxon>Sphingomonadaceae</taxon>
        <taxon>Sphingomonas</taxon>
    </lineage>
</organism>
<dbReference type="InterPro" id="IPR029058">
    <property type="entry name" value="AB_hydrolase_fold"/>
</dbReference>
<dbReference type="PRINTS" id="PR00111">
    <property type="entry name" value="ABHYDROLASE"/>
</dbReference>
<dbReference type="PANTHER" id="PTHR43798:SF5">
    <property type="entry name" value="MONOACYLGLYCEROL LIPASE ABHD6"/>
    <property type="match status" value="1"/>
</dbReference>
<evidence type="ECO:0000259" key="1">
    <source>
        <dbReference type="Pfam" id="PF00561"/>
    </source>
</evidence>
<evidence type="ECO:0000313" key="3">
    <source>
        <dbReference type="Proteomes" id="UP000245890"/>
    </source>
</evidence>
<dbReference type="EMBL" id="QENQ01000001">
    <property type="protein sequence ID" value="PVX28773.1"/>
    <property type="molecule type" value="Genomic_DNA"/>
</dbReference>
<evidence type="ECO:0000313" key="2">
    <source>
        <dbReference type="EMBL" id="PVX28773.1"/>
    </source>
</evidence>
<keyword evidence="3" id="KW-1185">Reference proteome</keyword>
<dbReference type="GO" id="GO:0016020">
    <property type="term" value="C:membrane"/>
    <property type="evidence" value="ECO:0007669"/>
    <property type="project" value="TreeGrafter"/>
</dbReference>
<reference evidence="2 3" key="1">
    <citation type="submission" date="2018-05" db="EMBL/GenBank/DDBJ databases">
        <title>Description of Sphingomonas pokkalii sp nov, isolated from the rhizosphere of saline tolerant pokkali rice and its draft genome analysis.</title>
        <authorList>
            <person name="Menon R."/>
            <person name="Kumari S."/>
            <person name="Rameshkumar N."/>
        </authorList>
    </citation>
    <scope>NUCLEOTIDE SEQUENCE [LARGE SCALE GENOMIC DNA]</scope>
    <source>
        <strain evidence="2 3">L3B27</strain>
    </source>
</reference>
<dbReference type="GO" id="GO:0046464">
    <property type="term" value="P:acylglycerol catabolic process"/>
    <property type="evidence" value="ECO:0007669"/>
    <property type="project" value="TreeGrafter"/>
</dbReference>
<dbReference type="Pfam" id="PF00561">
    <property type="entry name" value="Abhydrolase_1"/>
    <property type="match status" value="1"/>
</dbReference>
<gene>
    <name evidence="2" type="ORF">DD559_05065</name>
</gene>
<name>A0A2U0SBN2_9SPHN</name>
<dbReference type="RefSeq" id="WP_116468218.1">
    <property type="nucleotide sequence ID" value="NZ_QENQ01000001.1"/>
</dbReference>
<proteinExistence type="predicted"/>
<protein>
    <submittedName>
        <fullName evidence="2">Alpha/beta hydrolase</fullName>
    </submittedName>
</protein>
<accession>A0A2U0SBN2</accession>
<dbReference type="PANTHER" id="PTHR43798">
    <property type="entry name" value="MONOACYLGLYCEROL LIPASE"/>
    <property type="match status" value="1"/>
</dbReference>
<dbReference type="AlphaFoldDB" id="A0A2U0SBN2"/>
<dbReference type="SUPFAM" id="SSF53474">
    <property type="entry name" value="alpha/beta-Hydrolases"/>
    <property type="match status" value="1"/>
</dbReference>
<dbReference type="GO" id="GO:0047372">
    <property type="term" value="F:monoacylglycerol lipase activity"/>
    <property type="evidence" value="ECO:0007669"/>
    <property type="project" value="TreeGrafter"/>
</dbReference>
<dbReference type="Gene3D" id="3.40.50.1820">
    <property type="entry name" value="alpha/beta hydrolase"/>
    <property type="match status" value="1"/>
</dbReference>
<feature type="domain" description="AB hydrolase-1" evidence="1">
    <location>
        <begin position="37"/>
        <end position="271"/>
    </location>
</feature>
<comment type="caution">
    <text evidence="2">The sequence shown here is derived from an EMBL/GenBank/DDBJ whole genome shotgun (WGS) entry which is preliminary data.</text>
</comment>
<dbReference type="Proteomes" id="UP000245890">
    <property type="component" value="Unassembled WGS sequence"/>
</dbReference>
<dbReference type="InterPro" id="IPR050266">
    <property type="entry name" value="AB_hydrolase_sf"/>
</dbReference>
<dbReference type="InterPro" id="IPR000073">
    <property type="entry name" value="AB_hydrolase_1"/>
</dbReference>
<sequence>MYDASADTTLTALTRFLEAANGVRYAYRRFGKPGGTPLVLLPRFRGDLDTWDPALLDALAAERELILVNNRGVSSSSGTTPASIFEMARDLLAFVDSLDLSRIDLLGFSLGGFIAQEVVLTRPDLVHRLILAATGPQGGPNMHGWRKDIADAVRKDMPGAAELLYTFFKPTETSQSAGQAYLGRFLARTADRDVASSLQTRDAHYDAVCSWGVADHAKLQRLQSIRQPTFVANGDADAMIPPSLSYLMGGLIPNAEVKIYPDAGHGFLFQHHAEFARDVNTFLNA</sequence>
<dbReference type="OrthoDB" id="7958481at2"/>
<keyword evidence="2" id="KW-0378">Hydrolase</keyword>